<dbReference type="InterPro" id="IPR002423">
    <property type="entry name" value="Cpn60/GroEL/TCP-1"/>
</dbReference>
<comment type="function">
    <text evidence="5 7">Together with its co-chaperonin GroES, plays an essential role in assisting protein folding. The GroEL-GroES system forms a nano-cage that allows encapsulation of the non-native substrate proteins and provides a physical environment optimized to promote and accelerate protein folding.</text>
</comment>
<accession>A0A1Z1XAY6</accession>
<dbReference type="NCBIfam" id="NF009489">
    <property type="entry name" value="PRK12851.1"/>
    <property type="match status" value="1"/>
</dbReference>
<proteinExistence type="inferred from homology"/>
<evidence type="ECO:0000313" key="8">
    <source>
        <dbReference type="EMBL" id="ARX96030.1"/>
    </source>
</evidence>
<dbReference type="HAMAP" id="MF_00600">
    <property type="entry name" value="CH60"/>
    <property type="match status" value="1"/>
</dbReference>
<geneLocation type="chloroplast" evidence="8"/>
<dbReference type="NCBIfam" id="NF000592">
    <property type="entry name" value="PRK00013.1"/>
    <property type="match status" value="1"/>
</dbReference>
<organism evidence="8">
    <name type="scientific">Compsopogon caeruleus</name>
    <dbReference type="NCBI Taxonomy" id="31354"/>
    <lineage>
        <taxon>Eukaryota</taxon>
        <taxon>Rhodophyta</taxon>
        <taxon>Compsopogonophyceae</taxon>
        <taxon>Compsopogonales</taxon>
        <taxon>Compsopogonaceae</taxon>
        <taxon>Compsopogon</taxon>
    </lineage>
</organism>
<evidence type="ECO:0000256" key="7">
    <source>
        <dbReference type="RuleBase" id="RU003387"/>
    </source>
</evidence>
<feature type="binding site" evidence="5">
    <location>
        <position position="496"/>
    </location>
    <ligand>
        <name>ATP</name>
        <dbReference type="ChEBI" id="CHEBI:30616"/>
    </ligand>
</feature>
<protein>
    <recommendedName>
        <fullName evidence="5">Chaperonin GroEL, chloroplastic</fullName>
        <ecNumber evidence="5">5.6.1.7</ecNumber>
    </recommendedName>
    <alternativeName>
        <fullName evidence="5">60 kDa chaperonin</fullName>
    </alternativeName>
    <alternativeName>
        <fullName evidence="5">Chaperonin-60</fullName>
        <shortName evidence="5">Cpn60</shortName>
    </alternativeName>
</protein>
<evidence type="ECO:0000256" key="6">
    <source>
        <dbReference type="RuleBase" id="RU000418"/>
    </source>
</evidence>
<comment type="similarity">
    <text evidence="1 5 6">Belongs to the chaperonin (HSP60) family.</text>
</comment>
<dbReference type="GO" id="GO:0042026">
    <property type="term" value="P:protein refolding"/>
    <property type="evidence" value="ECO:0007669"/>
    <property type="project" value="UniProtKB-UniRule"/>
</dbReference>
<feature type="binding site" evidence="5">
    <location>
        <begin position="29"/>
        <end position="32"/>
    </location>
    <ligand>
        <name>ATP</name>
        <dbReference type="ChEBI" id="CHEBI:30616"/>
    </ligand>
</feature>
<dbReference type="InterPro" id="IPR027409">
    <property type="entry name" value="GroEL-like_apical_dom_sf"/>
</dbReference>
<keyword evidence="4 5" id="KW-0143">Chaperone</keyword>
<dbReference type="InterPro" id="IPR001844">
    <property type="entry name" value="Cpn60/GroEL"/>
</dbReference>
<dbReference type="AlphaFoldDB" id="A0A1Z1XAY6"/>
<evidence type="ECO:0000256" key="3">
    <source>
        <dbReference type="ARBA" id="ARBA00022840"/>
    </source>
</evidence>
<dbReference type="Gene3D" id="3.50.7.10">
    <property type="entry name" value="GroEL"/>
    <property type="match status" value="1"/>
</dbReference>
<dbReference type="GO" id="GO:0016853">
    <property type="term" value="F:isomerase activity"/>
    <property type="evidence" value="ECO:0007669"/>
    <property type="project" value="UniProtKB-KW"/>
</dbReference>
<evidence type="ECO:0000256" key="4">
    <source>
        <dbReference type="ARBA" id="ARBA00023186"/>
    </source>
</evidence>
<comment type="caution">
    <text evidence="5">Lacks conserved residue(s) required for the propagation of feature annotation.</text>
</comment>
<dbReference type="Gene3D" id="1.10.560.10">
    <property type="entry name" value="GroEL-like equatorial domain"/>
    <property type="match status" value="1"/>
</dbReference>
<dbReference type="FunFam" id="3.50.7.10:FF:000001">
    <property type="entry name" value="60 kDa chaperonin"/>
    <property type="match status" value="1"/>
</dbReference>
<gene>
    <name evidence="5 8" type="primary">groEL</name>
    <name evidence="5" type="synonym">groL</name>
</gene>
<comment type="subunit">
    <text evidence="5 7">Forms a cylinder of 14 subunits composed of two heptameric rings stacked back-to-back. Interacts with the co-chaperonin GroES.</text>
</comment>
<dbReference type="PROSITE" id="PS00296">
    <property type="entry name" value="CHAPERONINS_CPN60"/>
    <property type="match status" value="1"/>
</dbReference>
<dbReference type="InterPro" id="IPR027410">
    <property type="entry name" value="TCP-1-like_intermed_sf"/>
</dbReference>
<dbReference type="GO" id="GO:0140662">
    <property type="term" value="F:ATP-dependent protein folding chaperone"/>
    <property type="evidence" value="ECO:0007669"/>
    <property type="project" value="InterPro"/>
</dbReference>
<feature type="binding site" evidence="5">
    <location>
        <position position="414"/>
    </location>
    <ligand>
        <name>ATP</name>
        <dbReference type="ChEBI" id="CHEBI:30616"/>
    </ligand>
</feature>
<keyword evidence="2 5" id="KW-0547">Nucleotide-binding</keyword>
<dbReference type="GO" id="GO:0005524">
    <property type="term" value="F:ATP binding"/>
    <property type="evidence" value="ECO:0007669"/>
    <property type="project" value="UniProtKB-UniRule"/>
</dbReference>
<sequence>MAKQIWYEDLARNQLKKGMQIITEAVSVTLGPKGKNVILSKNNRSPEIVNDGVTIAKEIEVKNHIENTGISLIRQAVSKTNDVAGDGTTTATVLAYAIVSQGLKSLLSSSNTIGIKKGIEKATLFIIQKIADISKPVKQIEEITAVATIASGNNKEIGKIIATTIEKVGREGIISLEESKSTKTELEIIEGMKFDKGFISPYFISDTDKTEIIQDNTFILLTDKKITLVQQELVPILEKISKSGRPLLIIAEDIEKEVLATLIINKLKGKINVVAVRTPGFGDKRKAMLEDIAILTKGQIITEDLGLDFSQLQLSMLGQARKVIVNRDSTTIISEGNEKAITNRCNQLRRQIEISDSSYTKETLQYRLAKLTGSVGIIKVGAATEIEMKEKKLRLEDAINATRAAIEEGVVPGGGSTLVHIYNDLHEWSIENLDEYELVGANIIKESILIPLKTIANNCGLEGSIVVEKIKNSDIVIGYDAYNNQFVNMYEAGIIDPAKVTRSAIQNATSIANMILTTECIITEA</sequence>
<name>A0A1Z1XAY6_9RHOD</name>
<dbReference type="EC" id="5.6.1.7" evidence="5"/>
<dbReference type="GeneID" id="33366704"/>
<dbReference type="NCBIfam" id="NF009487">
    <property type="entry name" value="PRK12849.1"/>
    <property type="match status" value="1"/>
</dbReference>
<dbReference type="CDD" id="cd03344">
    <property type="entry name" value="GroEL"/>
    <property type="match status" value="1"/>
</dbReference>
<evidence type="ECO:0000256" key="1">
    <source>
        <dbReference type="ARBA" id="ARBA00006607"/>
    </source>
</evidence>
<dbReference type="InterPro" id="IPR027413">
    <property type="entry name" value="GROEL-like_equatorial_sf"/>
</dbReference>
<dbReference type="Gene3D" id="3.30.260.10">
    <property type="entry name" value="TCP-1-like chaperonin intermediate domain"/>
    <property type="match status" value="1"/>
</dbReference>
<evidence type="ECO:0000256" key="5">
    <source>
        <dbReference type="HAMAP-Rule" id="MF_00600"/>
    </source>
</evidence>
<dbReference type="NCBIfam" id="NF009488">
    <property type="entry name" value="PRK12850.1"/>
    <property type="match status" value="1"/>
</dbReference>
<feature type="binding site" evidence="5">
    <location>
        <begin position="86"/>
        <end position="90"/>
    </location>
    <ligand>
        <name>ATP</name>
        <dbReference type="ChEBI" id="CHEBI:30616"/>
    </ligand>
</feature>
<comment type="subcellular location">
    <subcellularLocation>
        <location evidence="5 7">Plastid</location>
        <location evidence="5 7">Chloroplast</location>
    </subcellularLocation>
</comment>
<dbReference type="InterPro" id="IPR018370">
    <property type="entry name" value="Chaperonin_Cpn60_CS"/>
</dbReference>
<dbReference type="PRINTS" id="PR00298">
    <property type="entry name" value="CHAPERONIN60"/>
</dbReference>
<keyword evidence="7 8" id="KW-0150">Chloroplast</keyword>
<evidence type="ECO:0000256" key="2">
    <source>
        <dbReference type="ARBA" id="ARBA00022741"/>
    </source>
</evidence>
<keyword evidence="3 5" id="KW-0067">ATP-binding</keyword>
<dbReference type="GO" id="GO:0051082">
    <property type="term" value="F:unfolded protein binding"/>
    <property type="evidence" value="ECO:0007669"/>
    <property type="project" value="UniProtKB-UniRule"/>
</dbReference>
<dbReference type="Pfam" id="PF00118">
    <property type="entry name" value="Cpn60_TCP1"/>
    <property type="match status" value="1"/>
</dbReference>
<dbReference type="RefSeq" id="YP_009402674.1">
    <property type="nucleotide sequence ID" value="NC_035350.1"/>
</dbReference>
<dbReference type="GO" id="GO:0009507">
    <property type="term" value="C:chloroplast"/>
    <property type="evidence" value="ECO:0007669"/>
    <property type="project" value="UniProtKB-SubCell"/>
</dbReference>
<dbReference type="SUPFAM" id="SSF48592">
    <property type="entry name" value="GroEL equatorial domain-like"/>
    <property type="match status" value="2"/>
</dbReference>
<dbReference type="EMBL" id="KY083067">
    <property type="protein sequence ID" value="ARX96030.1"/>
    <property type="molecule type" value="Genomic_DNA"/>
</dbReference>
<dbReference type="PANTHER" id="PTHR45633">
    <property type="entry name" value="60 KDA HEAT SHOCK PROTEIN, MITOCHONDRIAL"/>
    <property type="match status" value="1"/>
</dbReference>
<reference evidence="8" key="1">
    <citation type="submission" date="2016-11" db="EMBL/GenBank/DDBJ databases">
        <title>Chloroplast genome of compsopogon caeruleus.</title>
        <authorList>
            <person name="Nan F."/>
        </authorList>
    </citation>
    <scope>NUCLEOTIDE SEQUENCE</scope>
</reference>
<keyword evidence="8" id="KW-0934">Plastid</keyword>
<dbReference type="NCBIfam" id="TIGR02348">
    <property type="entry name" value="GroEL"/>
    <property type="match status" value="1"/>
</dbReference>
<keyword evidence="5" id="KW-0413">Isomerase</keyword>
<dbReference type="SUPFAM" id="SSF52029">
    <property type="entry name" value="GroEL apical domain-like"/>
    <property type="match status" value="1"/>
</dbReference>